<dbReference type="HOGENOM" id="CLU_051713_0_0_1"/>
<dbReference type="InterPro" id="IPR052207">
    <property type="entry name" value="Max-like/E-box_TFs"/>
</dbReference>
<feature type="compositionally biased region" description="Basic and acidic residues" evidence="6">
    <location>
        <begin position="367"/>
        <end position="377"/>
    </location>
</feature>
<evidence type="ECO:0000259" key="7">
    <source>
        <dbReference type="PROSITE" id="PS50888"/>
    </source>
</evidence>
<dbReference type="Proteomes" id="UP000054549">
    <property type="component" value="Unassembled WGS sequence"/>
</dbReference>
<dbReference type="GO" id="GO:0000981">
    <property type="term" value="F:DNA-binding transcription factor activity, RNA polymerase II-specific"/>
    <property type="evidence" value="ECO:0007669"/>
    <property type="project" value="TreeGrafter"/>
</dbReference>
<feature type="compositionally biased region" description="Basic and acidic residues" evidence="6">
    <location>
        <begin position="295"/>
        <end position="310"/>
    </location>
</feature>
<comment type="subcellular location">
    <subcellularLocation>
        <location evidence="1">Nucleus</location>
    </subcellularLocation>
</comment>
<keyword evidence="3" id="KW-0238">DNA-binding</keyword>
<dbReference type="GO" id="GO:0000978">
    <property type="term" value="F:RNA polymerase II cis-regulatory region sequence-specific DNA binding"/>
    <property type="evidence" value="ECO:0007669"/>
    <property type="project" value="TreeGrafter"/>
</dbReference>
<evidence type="ECO:0000256" key="6">
    <source>
        <dbReference type="SAM" id="MobiDB-lite"/>
    </source>
</evidence>
<feature type="compositionally biased region" description="Acidic residues" evidence="6">
    <location>
        <begin position="378"/>
        <end position="389"/>
    </location>
</feature>
<feature type="region of interest" description="Disordered" evidence="6">
    <location>
        <begin position="273"/>
        <end position="310"/>
    </location>
</feature>
<protein>
    <recommendedName>
        <fullName evidence="7">BHLH domain-containing protein</fullName>
    </recommendedName>
</protein>
<dbReference type="InParanoid" id="A0A0C2XE26"/>
<feature type="compositionally biased region" description="Low complexity" evidence="6">
    <location>
        <begin position="155"/>
        <end position="182"/>
    </location>
</feature>
<feature type="compositionally biased region" description="Low complexity" evidence="6">
    <location>
        <begin position="277"/>
        <end position="290"/>
    </location>
</feature>
<dbReference type="InterPro" id="IPR036638">
    <property type="entry name" value="HLH_DNA-bd_sf"/>
</dbReference>
<evidence type="ECO:0000256" key="5">
    <source>
        <dbReference type="ARBA" id="ARBA00023242"/>
    </source>
</evidence>
<dbReference type="Pfam" id="PF00010">
    <property type="entry name" value="HLH"/>
    <property type="match status" value="1"/>
</dbReference>
<feature type="domain" description="BHLH" evidence="7">
    <location>
        <begin position="232"/>
        <end position="327"/>
    </location>
</feature>
<accession>A0A0C2XE26</accession>
<gene>
    <name evidence="8" type="ORF">M378DRAFT_102331</name>
</gene>
<evidence type="ECO:0000256" key="1">
    <source>
        <dbReference type="ARBA" id="ARBA00004123"/>
    </source>
</evidence>
<proteinExistence type="predicted"/>
<dbReference type="OrthoDB" id="5778525at2759"/>
<dbReference type="PANTHER" id="PTHR15741:SF27">
    <property type="entry name" value="TRANSCRIPTION FACTOR AP-4"/>
    <property type="match status" value="1"/>
</dbReference>
<name>A0A0C2XE26_AMAMK</name>
<feature type="region of interest" description="Disordered" evidence="6">
    <location>
        <begin position="367"/>
        <end position="389"/>
    </location>
</feature>
<reference evidence="8 9" key="1">
    <citation type="submission" date="2014-04" db="EMBL/GenBank/DDBJ databases">
        <title>Evolutionary Origins and Diversification of the Mycorrhizal Mutualists.</title>
        <authorList>
            <consortium name="DOE Joint Genome Institute"/>
            <consortium name="Mycorrhizal Genomics Consortium"/>
            <person name="Kohler A."/>
            <person name="Kuo A."/>
            <person name="Nagy L.G."/>
            <person name="Floudas D."/>
            <person name="Copeland A."/>
            <person name="Barry K.W."/>
            <person name="Cichocki N."/>
            <person name="Veneault-Fourrey C."/>
            <person name="LaButti K."/>
            <person name="Lindquist E.A."/>
            <person name="Lipzen A."/>
            <person name="Lundell T."/>
            <person name="Morin E."/>
            <person name="Murat C."/>
            <person name="Riley R."/>
            <person name="Ohm R."/>
            <person name="Sun H."/>
            <person name="Tunlid A."/>
            <person name="Henrissat B."/>
            <person name="Grigoriev I.V."/>
            <person name="Hibbett D.S."/>
            <person name="Martin F."/>
        </authorList>
    </citation>
    <scope>NUCLEOTIDE SEQUENCE [LARGE SCALE GENOMIC DNA]</scope>
    <source>
        <strain evidence="8 9">Koide BX008</strain>
    </source>
</reference>
<dbReference type="STRING" id="946122.A0A0C2XE26"/>
<keyword evidence="9" id="KW-1185">Reference proteome</keyword>
<feature type="compositionally biased region" description="Polar residues" evidence="6">
    <location>
        <begin position="190"/>
        <end position="239"/>
    </location>
</feature>
<dbReference type="Gene3D" id="4.10.280.10">
    <property type="entry name" value="Helix-loop-helix DNA-binding domain"/>
    <property type="match status" value="1"/>
</dbReference>
<dbReference type="PANTHER" id="PTHR15741">
    <property type="entry name" value="BASIC HELIX-LOOP-HELIX ZIP TRANSCRIPTION FACTOR"/>
    <property type="match status" value="1"/>
</dbReference>
<sequence>MESLLTPSESHAFQSFLSSLDVSAPEWAHYTTGNPNPDDIIVDVPVPHAHGREALTKATKELMALDTDRWNLSSADSGTCRRQQLPTPYDYQHRQIGDQQQHPQRQASIPLDSFPYMNPPKHPSFHRPQQAPVSDPSFSGSHHLRPLIVPSSVRTNGNGAHSNGSSTSATTSTSTTPTGTTPIYPVSPGRQPTSNVSESLSGQPPSSRSKKQNGQGPSNASSQKATLLSPSQKKANHIQSEQKRRANIRRGYDALCDTVPALREAIIEEEEKEAEARANGKSNGRNGSSKRSGKKRDNDFIDKADGRAGPRSENIVLSKTIEYINDLLSERQVLLNRMHRTRAALPPGHPALIPPMEQPLWEREWKGGEGKYDVKNEGEEEEEEDDETS</sequence>
<evidence type="ECO:0000256" key="3">
    <source>
        <dbReference type="ARBA" id="ARBA00023125"/>
    </source>
</evidence>
<keyword evidence="4" id="KW-0804">Transcription</keyword>
<evidence type="ECO:0000256" key="4">
    <source>
        <dbReference type="ARBA" id="ARBA00023163"/>
    </source>
</evidence>
<dbReference type="GO" id="GO:0046983">
    <property type="term" value="F:protein dimerization activity"/>
    <property type="evidence" value="ECO:0007669"/>
    <property type="project" value="InterPro"/>
</dbReference>
<evidence type="ECO:0000313" key="9">
    <source>
        <dbReference type="Proteomes" id="UP000054549"/>
    </source>
</evidence>
<evidence type="ECO:0000313" key="8">
    <source>
        <dbReference type="EMBL" id="KIL67711.1"/>
    </source>
</evidence>
<dbReference type="PROSITE" id="PS50888">
    <property type="entry name" value="BHLH"/>
    <property type="match status" value="1"/>
</dbReference>
<dbReference type="AlphaFoldDB" id="A0A0C2XE26"/>
<organism evidence="8 9">
    <name type="scientific">Amanita muscaria (strain Koide BX008)</name>
    <dbReference type="NCBI Taxonomy" id="946122"/>
    <lineage>
        <taxon>Eukaryota</taxon>
        <taxon>Fungi</taxon>
        <taxon>Dikarya</taxon>
        <taxon>Basidiomycota</taxon>
        <taxon>Agaricomycotina</taxon>
        <taxon>Agaricomycetes</taxon>
        <taxon>Agaricomycetidae</taxon>
        <taxon>Agaricales</taxon>
        <taxon>Pluteineae</taxon>
        <taxon>Amanitaceae</taxon>
        <taxon>Amanita</taxon>
    </lineage>
</organism>
<keyword evidence="2" id="KW-0805">Transcription regulation</keyword>
<feature type="region of interest" description="Disordered" evidence="6">
    <location>
        <begin position="110"/>
        <end position="246"/>
    </location>
</feature>
<dbReference type="EMBL" id="KN818231">
    <property type="protein sequence ID" value="KIL67711.1"/>
    <property type="molecule type" value="Genomic_DNA"/>
</dbReference>
<evidence type="ECO:0000256" key="2">
    <source>
        <dbReference type="ARBA" id="ARBA00023015"/>
    </source>
</evidence>
<keyword evidence="5" id="KW-0539">Nucleus</keyword>
<dbReference type="InterPro" id="IPR011598">
    <property type="entry name" value="bHLH_dom"/>
</dbReference>
<dbReference type="GO" id="GO:0005634">
    <property type="term" value="C:nucleus"/>
    <property type="evidence" value="ECO:0007669"/>
    <property type="project" value="UniProtKB-SubCell"/>
</dbReference>
<dbReference type="SUPFAM" id="SSF47459">
    <property type="entry name" value="HLH, helix-loop-helix DNA-binding domain"/>
    <property type="match status" value="1"/>
</dbReference>